<evidence type="ECO:0000256" key="11">
    <source>
        <dbReference type="RuleBase" id="RU364061"/>
    </source>
</evidence>
<keyword evidence="7 11" id="KW-0297">G-protein coupled receptor</keyword>
<keyword evidence="9 11" id="KW-0675">Receptor</keyword>
<keyword evidence="5 11" id="KW-0812">Transmembrane</keyword>
<dbReference type="InterPro" id="IPR004072">
    <property type="entry name" value="Vmron_rcpt_1"/>
</dbReference>
<keyword evidence="10 11" id="KW-0807">Transducer</keyword>
<keyword evidence="6 11" id="KW-1133">Transmembrane helix</keyword>
<sequence length="273" mass="31205">MMHVAHASFPHAGISSSEDDNHFLGFDRMATRDLAIGIILSLQTIVGILGNLSVLCFHLFLYLTRCKFRSTDLIIKNLTIANLLVIFSRGVPQMMACFGLKDFLNDFACRHVFYVHRNNTNFIQKRDYDYCYDILHGNITPKLYVALILCRNGFCLILMVWASGFMVFILHRHKQQVQYIHRKNLSPRSSPESTAMQSILVLVCTFVSLWTLSSIFHICLAVFNNPSLWLRNTSTLIAACFPTVSPYILLSHDARVSWVCFAWNGIQNLLNFS</sequence>
<evidence type="ECO:0000256" key="10">
    <source>
        <dbReference type="ARBA" id="ARBA00023224"/>
    </source>
</evidence>
<name>A0A7J7EFL1_DICBM</name>
<proteinExistence type="inferred from homology"/>
<dbReference type="EMBL" id="JACDTQ010003275">
    <property type="protein sequence ID" value="KAF5914384.1"/>
    <property type="molecule type" value="Genomic_DNA"/>
</dbReference>
<gene>
    <name evidence="12" type="ORF">HPG69_007580</name>
</gene>
<evidence type="ECO:0000256" key="2">
    <source>
        <dbReference type="ARBA" id="ARBA00010663"/>
    </source>
</evidence>
<evidence type="ECO:0000313" key="12">
    <source>
        <dbReference type="EMBL" id="KAF5914384.1"/>
    </source>
</evidence>
<keyword evidence="4 11" id="KW-0589">Pheromone response</keyword>
<accession>A0A7J7EFL1</accession>
<dbReference type="Gene3D" id="1.20.1070.10">
    <property type="entry name" value="Rhodopsin 7-helix transmembrane proteins"/>
    <property type="match status" value="2"/>
</dbReference>
<evidence type="ECO:0000256" key="3">
    <source>
        <dbReference type="ARBA" id="ARBA00022475"/>
    </source>
</evidence>
<dbReference type="GO" id="GO:0005886">
    <property type="term" value="C:plasma membrane"/>
    <property type="evidence" value="ECO:0007669"/>
    <property type="project" value="UniProtKB-SubCell"/>
</dbReference>
<dbReference type="PANTHER" id="PTHR24062">
    <property type="entry name" value="VOMERONASAL TYPE-1 RECEPTOR"/>
    <property type="match status" value="1"/>
</dbReference>
<feature type="transmembrane region" description="Helical" evidence="11">
    <location>
        <begin position="199"/>
        <end position="223"/>
    </location>
</feature>
<feature type="transmembrane region" description="Helical" evidence="11">
    <location>
        <begin position="34"/>
        <end position="61"/>
    </location>
</feature>
<keyword evidence="8 11" id="KW-0472">Membrane</keyword>
<dbReference type="Proteomes" id="UP000551758">
    <property type="component" value="Unassembled WGS sequence"/>
</dbReference>
<evidence type="ECO:0000256" key="8">
    <source>
        <dbReference type="ARBA" id="ARBA00023136"/>
    </source>
</evidence>
<keyword evidence="3 11" id="KW-1003">Cell membrane</keyword>
<organism evidence="12 13">
    <name type="scientific">Diceros bicornis minor</name>
    <name type="common">South-central black rhinoceros</name>
    <dbReference type="NCBI Taxonomy" id="77932"/>
    <lineage>
        <taxon>Eukaryota</taxon>
        <taxon>Metazoa</taxon>
        <taxon>Chordata</taxon>
        <taxon>Craniata</taxon>
        <taxon>Vertebrata</taxon>
        <taxon>Euteleostomi</taxon>
        <taxon>Mammalia</taxon>
        <taxon>Eutheria</taxon>
        <taxon>Laurasiatheria</taxon>
        <taxon>Perissodactyla</taxon>
        <taxon>Rhinocerotidae</taxon>
        <taxon>Diceros</taxon>
    </lineage>
</organism>
<evidence type="ECO:0000256" key="4">
    <source>
        <dbReference type="ARBA" id="ARBA00022507"/>
    </source>
</evidence>
<evidence type="ECO:0000256" key="6">
    <source>
        <dbReference type="ARBA" id="ARBA00022989"/>
    </source>
</evidence>
<feature type="transmembrane region" description="Helical" evidence="11">
    <location>
        <begin position="229"/>
        <end position="250"/>
    </location>
</feature>
<comment type="caution">
    <text evidence="12">The sequence shown here is derived from an EMBL/GenBank/DDBJ whole genome shotgun (WGS) entry which is preliminary data.</text>
</comment>
<dbReference type="AlphaFoldDB" id="A0A7J7EFL1"/>
<evidence type="ECO:0000313" key="13">
    <source>
        <dbReference type="Proteomes" id="UP000551758"/>
    </source>
</evidence>
<dbReference type="GO" id="GO:0019236">
    <property type="term" value="P:response to pheromone"/>
    <property type="evidence" value="ECO:0007669"/>
    <property type="project" value="UniProtKB-KW"/>
</dbReference>
<protein>
    <recommendedName>
        <fullName evidence="11">Vomeronasal type-1 receptor</fullName>
    </recommendedName>
</protein>
<evidence type="ECO:0000256" key="5">
    <source>
        <dbReference type="ARBA" id="ARBA00022692"/>
    </source>
</evidence>
<dbReference type="SUPFAM" id="SSF81321">
    <property type="entry name" value="Family A G protein-coupled receptor-like"/>
    <property type="match status" value="1"/>
</dbReference>
<dbReference type="GO" id="GO:0016503">
    <property type="term" value="F:pheromone receptor activity"/>
    <property type="evidence" value="ECO:0007669"/>
    <property type="project" value="InterPro"/>
</dbReference>
<evidence type="ECO:0000256" key="9">
    <source>
        <dbReference type="ARBA" id="ARBA00023170"/>
    </source>
</evidence>
<comment type="caution">
    <text evidence="11">Lacks conserved residue(s) required for the propagation of feature annotation.</text>
</comment>
<comment type="similarity">
    <text evidence="2 11">Belongs to the G-protein coupled receptor 1 family.</text>
</comment>
<dbReference type="Pfam" id="PF03402">
    <property type="entry name" value="V1R"/>
    <property type="match status" value="2"/>
</dbReference>
<keyword evidence="13" id="KW-1185">Reference proteome</keyword>
<evidence type="ECO:0000256" key="7">
    <source>
        <dbReference type="ARBA" id="ARBA00023040"/>
    </source>
</evidence>
<reference evidence="12 13" key="1">
    <citation type="journal article" date="2020" name="Mol. Biol. Evol.">
        <title>Interspecific Gene Flow and the Evolution of Specialization in Black and White Rhinoceros.</title>
        <authorList>
            <person name="Moodley Y."/>
            <person name="Westbury M.V."/>
            <person name="Russo I.M."/>
            <person name="Gopalakrishnan S."/>
            <person name="Rakotoarivelo A."/>
            <person name="Olsen R.A."/>
            <person name="Prost S."/>
            <person name="Tunstall T."/>
            <person name="Ryder O.A."/>
            <person name="Dalen L."/>
            <person name="Bruford M.W."/>
        </authorList>
    </citation>
    <scope>NUCLEOTIDE SEQUENCE [LARGE SCALE GENOMIC DNA]</scope>
    <source>
        <strain evidence="12">SBR-YM</strain>
        <tissue evidence="12">Skin</tissue>
    </source>
</reference>
<comment type="subcellular location">
    <subcellularLocation>
        <location evidence="1 11">Cell membrane</location>
        <topology evidence="1 11">Multi-pass membrane protein</topology>
    </subcellularLocation>
</comment>
<evidence type="ECO:0000256" key="1">
    <source>
        <dbReference type="ARBA" id="ARBA00004651"/>
    </source>
</evidence>
<feature type="transmembrane region" description="Helical" evidence="11">
    <location>
        <begin position="143"/>
        <end position="170"/>
    </location>
</feature>